<comment type="caution">
    <text evidence="2">The sequence shown here is derived from an EMBL/GenBank/DDBJ whole genome shotgun (WGS) entry which is preliminary data.</text>
</comment>
<gene>
    <name evidence="2" type="primary">Acey_s0157.g3164</name>
    <name evidence="2" type="synonym">Acey-F43G6.4</name>
    <name evidence="2" type="ORF">Y032_0157g3164</name>
</gene>
<proteinExistence type="predicted"/>
<reference evidence="3" key="1">
    <citation type="journal article" date="2015" name="Nat. Genet.">
        <title>The genome and transcriptome of the zoonotic hookworm Ancylostoma ceylanicum identify infection-specific gene families.</title>
        <authorList>
            <person name="Schwarz E.M."/>
            <person name="Hu Y."/>
            <person name="Antoshechkin I."/>
            <person name="Miller M.M."/>
            <person name="Sternberg P.W."/>
            <person name="Aroian R.V."/>
        </authorList>
    </citation>
    <scope>NUCLEOTIDE SEQUENCE</scope>
    <source>
        <strain evidence="3">HY135</strain>
    </source>
</reference>
<evidence type="ECO:0000256" key="1">
    <source>
        <dbReference type="SAM" id="MobiDB-lite"/>
    </source>
</evidence>
<feature type="compositionally biased region" description="Basic and acidic residues" evidence="1">
    <location>
        <begin position="73"/>
        <end position="85"/>
    </location>
</feature>
<protein>
    <submittedName>
        <fullName evidence="2">Uncharacterized protein</fullName>
    </submittedName>
</protein>
<accession>A0A016SZ07</accession>
<dbReference type="OrthoDB" id="5810293at2759"/>
<name>A0A016SZ07_9BILA</name>
<sequence length="298" mass="32927">MDTAEKARQSGLFPFPFCVPSSSPSSVFPLPMFPPGLQQLYANLVQQQFLQMAQQQQSPGIRADQSPCLSDRASSREDSPSVKKLQLDDDGCPLCPLCGDKLPETEWSHHIEHEKNKLIGVIQSVKESKLMEPSSNAEQSRRKRELELLRIRNNQQKRLALKRGATTLIRDTLTPFSRQSNDESGSSGSPEVKKEEPDCFNGIKCFSCHRTTDYGIVSSSFEQPRCQECFDALRNQAGALPATHSATSASMCCEQVFNSANPITVKAVVDFNNGLAHISDEPVDIVEYLTATGEEVSC</sequence>
<evidence type="ECO:0000313" key="2">
    <source>
        <dbReference type="EMBL" id="EYB95611.1"/>
    </source>
</evidence>
<feature type="region of interest" description="Disordered" evidence="1">
    <location>
        <begin position="55"/>
        <end position="85"/>
    </location>
</feature>
<dbReference type="Proteomes" id="UP000024635">
    <property type="component" value="Unassembled WGS sequence"/>
</dbReference>
<feature type="region of interest" description="Disordered" evidence="1">
    <location>
        <begin position="171"/>
        <end position="195"/>
    </location>
</feature>
<evidence type="ECO:0000313" key="3">
    <source>
        <dbReference type="Proteomes" id="UP000024635"/>
    </source>
</evidence>
<feature type="compositionally biased region" description="Polar residues" evidence="1">
    <location>
        <begin position="174"/>
        <end position="189"/>
    </location>
</feature>
<keyword evidence="3" id="KW-1185">Reference proteome</keyword>
<dbReference type="STRING" id="53326.A0A016SZ07"/>
<dbReference type="EMBL" id="JARK01001493">
    <property type="protein sequence ID" value="EYB95611.1"/>
    <property type="molecule type" value="Genomic_DNA"/>
</dbReference>
<dbReference type="AlphaFoldDB" id="A0A016SZ07"/>
<organism evidence="2 3">
    <name type="scientific">Ancylostoma ceylanicum</name>
    <dbReference type="NCBI Taxonomy" id="53326"/>
    <lineage>
        <taxon>Eukaryota</taxon>
        <taxon>Metazoa</taxon>
        <taxon>Ecdysozoa</taxon>
        <taxon>Nematoda</taxon>
        <taxon>Chromadorea</taxon>
        <taxon>Rhabditida</taxon>
        <taxon>Rhabditina</taxon>
        <taxon>Rhabditomorpha</taxon>
        <taxon>Strongyloidea</taxon>
        <taxon>Ancylostomatidae</taxon>
        <taxon>Ancylostomatinae</taxon>
        <taxon>Ancylostoma</taxon>
    </lineage>
</organism>